<dbReference type="InterPro" id="IPR001901">
    <property type="entry name" value="Translocase_SecE/Sec61-g"/>
</dbReference>
<dbReference type="GO" id="GO:0008320">
    <property type="term" value="F:protein transmembrane transporter activity"/>
    <property type="evidence" value="ECO:0007669"/>
    <property type="project" value="UniProtKB-UniRule"/>
</dbReference>
<evidence type="ECO:0000256" key="1">
    <source>
        <dbReference type="ARBA" id="ARBA00004370"/>
    </source>
</evidence>
<evidence type="ECO:0000313" key="11">
    <source>
        <dbReference type="Proteomes" id="UP000034410"/>
    </source>
</evidence>
<comment type="caution">
    <text evidence="9">Lacks conserved residue(s) required for the propagation of feature annotation.</text>
</comment>
<dbReference type="Pfam" id="PF00584">
    <property type="entry name" value="SecE"/>
    <property type="match status" value="1"/>
</dbReference>
<sequence length="122" mass="13495">MNAKAEVESTGMDTAKLLLAVVLLVAGIALFYFFEEYSTLVRVLGLLAISGVAVFIGMQSVAGRRVWEFAKASRGEVRKVVWPSRQETIQTTLIVFAMVLLIGIVLWLFDMILMWIVKAVTG</sequence>
<dbReference type="PRINTS" id="PR01650">
    <property type="entry name" value="SECETRNLCASE"/>
</dbReference>
<dbReference type="OrthoDB" id="9806365at2"/>
<accession>A0A0F7K2C1</accession>
<dbReference type="GO" id="GO:0043952">
    <property type="term" value="P:protein transport by the Sec complex"/>
    <property type="evidence" value="ECO:0007669"/>
    <property type="project" value="UniProtKB-UniRule"/>
</dbReference>
<dbReference type="NCBIfam" id="NF004371">
    <property type="entry name" value="PRK05740.1-1"/>
    <property type="match status" value="1"/>
</dbReference>
<dbReference type="InterPro" id="IPR038379">
    <property type="entry name" value="SecE_sf"/>
</dbReference>
<keyword evidence="2 9" id="KW-0813">Transport</keyword>
<feature type="transmembrane region" description="Helical" evidence="9">
    <location>
        <begin position="40"/>
        <end position="58"/>
    </location>
</feature>
<keyword evidence="6 9" id="KW-1133">Transmembrane helix</keyword>
<dbReference type="PATRIC" id="fig|1543721.4.peg.2982"/>
<dbReference type="EMBL" id="CP011412">
    <property type="protein sequence ID" value="AKH21355.1"/>
    <property type="molecule type" value="Genomic_DNA"/>
</dbReference>
<evidence type="ECO:0000256" key="2">
    <source>
        <dbReference type="ARBA" id="ARBA00022448"/>
    </source>
</evidence>
<proteinExistence type="inferred from homology"/>
<evidence type="ECO:0000256" key="3">
    <source>
        <dbReference type="ARBA" id="ARBA00022475"/>
    </source>
</evidence>
<name>A0A0F7K2C1_9GAMM</name>
<evidence type="ECO:0000256" key="5">
    <source>
        <dbReference type="ARBA" id="ARBA00022927"/>
    </source>
</evidence>
<dbReference type="PANTHER" id="PTHR33910">
    <property type="entry name" value="PROTEIN TRANSLOCASE SUBUNIT SECE"/>
    <property type="match status" value="1"/>
</dbReference>
<dbReference type="GO" id="GO:0009306">
    <property type="term" value="P:protein secretion"/>
    <property type="evidence" value="ECO:0007669"/>
    <property type="project" value="UniProtKB-UniRule"/>
</dbReference>
<dbReference type="NCBIfam" id="TIGR00964">
    <property type="entry name" value="secE_bact"/>
    <property type="match status" value="1"/>
</dbReference>
<comment type="subcellular location">
    <subcellularLocation>
        <location evidence="1">Membrane</location>
    </subcellularLocation>
</comment>
<dbReference type="Proteomes" id="UP000034410">
    <property type="component" value="Chromosome"/>
</dbReference>
<dbReference type="PANTHER" id="PTHR33910:SF1">
    <property type="entry name" value="PROTEIN TRANSLOCASE SUBUNIT SECE"/>
    <property type="match status" value="1"/>
</dbReference>
<dbReference type="GO" id="GO:0005886">
    <property type="term" value="C:plasma membrane"/>
    <property type="evidence" value="ECO:0007669"/>
    <property type="project" value="UniProtKB-UniRule"/>
</dbReference>
<protein>
    <recommendedName>
        <fullName evidence="9">Protein translocase subunit SecE</fullName>
    </recommendedName>
</protein>
<dbReference type="AlphaFoldDB" id="A0A0F7K2C1"/>
<comment type="function">
    <text evidence="9">Essential subunit of the Sec protein translocation channel SecYEG. Clamps together the 2 halves of SecY. May contact the channel plug during translocation.</text>
</comment>
<gene>
    <name evidence="9" type="primary">secE</name>
    <name evidence="10" type="ORF">AAY24_14420</name>
</gene>
<evidence type="ECO:0000256" key="4">
    <source>
        <dbReference type="ARBA" id="ARBA00022692"/>
    </source>
</evidence>
<keyword evidence="8 9" id="KW-0472">Membrane</keyword>
<keyword evidence="11" id="KW-1185">Reference proteome</keyword>
<evidence type="ECO:0000256" key="6">
    <source>
        <dbReference type="ARBA" id="ARBA00022989"/>
    </source>
</evidence>
<evidence type="ECO:0000256" key="8">
    <source>
        <dbReference type="ARBA" id="ARBA00023136"/>
    </source>
</evidence>
<feature type="transmembrane region" description="Helical" evidence="9">
    <location>
        <begin position="93"/>
        <end position="117"/>
    </location>
</feature>
<evidence type="ECO:0000256" key="7">
    <source>
        <dbReference type="ARBA" id="ARBA00023010"/>
    </source>
</evidence>
<dbReference type="Gene3D" id="1.20.5.1030">
    <property type="entry name" value="Preprotein translocase secy subunit"/>
    <property type="match status" value="1"/>
</dbReference>
<reference evidence="10 11" key="1">
    <citation type="journal article" date="2015" name="Genome Announc.">
        <title>Complete Genome Sequence of Sedimenticola thiotaurini Strain SIP-G1, a Polyphosphate- and Polyhydroxyalkanoate-Accumulating Sulfur-Oxidizing Gammaproteobacterium Isolated from Salt Marsh Sediments.</title>
        <authorList>
            <person name="Flood B.E."/>
            <person name="Jones D.S."/>
            <person name="Bailey J.V."/>
        </authorList>
    </citation>
    <scope>NUCLEOTIDE SEQUENCE [LARGE SCALE GENOMIC DNA]</scope>
    <source>
        <strain evidence="10 11">SIP-G1</strain>
    </source>
</reference>
<evidence type="ECO:0000256" key="9">
    <source>
        <dbReference type="HAMAP-Rule" id="MF_00422"/>
    </source>
</evidence>
<dbReference type="KEGG" id="seds:AAY24_14420"/>
<keyword evidence="5 9" id="KW-0653">Protein transport</keyword>
<keyword evidence="3 9" id="KW-1003">Cell membrane</keyword>
<keyword evidence="7 9" id="KW-0811">Translocation</keyword>
<dbReference type="InterPro" id="IPR005807">
    <property type="entry name" value="SecE_bac"/>
</dbReference>
<comment type="similarity">
    <text evidence="9">Belongs to the SecE/SEC61-gamma family.</text>
</comment>
<keyword evidence="4 9" id="KW-0812">Transmembrane</keyword>
<organism evidence="10 11">
    <name type="scientific">Sedimenticola thiotaurini</name>
    <dbReference type="NCBI Taxonomy" id="1543721"/>
    <lineage>
        <taxon>Bacteria</taxon>
        <taxon>Pseudomonadati</taxon>
        <taxon>Pseudomonadota</taxon>
        <taxon>Gammaproteobacteria</taxon>
        <taxon>Chromatiales</taxon>
        <taxon>Sedimenticolaceae</taxon>
        <taxon>Sedimenticola</taxon>
    </lineage>
</organism>
<evidence type="ECO:0000313" key="10">
    <source>
        <dbReference type="EMBL" id="AKH21355.1"/>
    </source>
</evidence>
<comment type="subunit">
    <text evidence="9">Component of the Sec protein translocase complex. Heterotrimer consisting of SecY, SecE and SecG subunits. The heterotrimers can form oligomers, although 1 heterotrimer is thought to be able to translocate proteins. Interacts with the ribosome. Interacts with SecDF, and other proteins may be involved. Interacts with SecA.</text>
</comment>
<dbReference type="HAMAP" id="MF_00422">
    <property type="entry name" value="SecE"/>
    <property type="match status" value="1"/>
</dbReference>
<dbReference type="GO" id="GO:0065002">
    <property type="term" value="P:intracellular protein transmembrane transport"/>
    <property type="evidence" value="ECO:0007669"/>
    <property type="project" value="UniProtKB-UniRule"/>
</dbReference>
<feature type="transmembrane region" description="Helical" evidence="9">
    <location>
        <begin position="17"/>
        <end position="34"/>
    </location>
</feature>
<dbReference type="GO" id="GO:0006605">
    <property type="term" value="P:protein targeting"/>
    <property type="evidence" value="ECO:0007669"/>
    <property type="project" value="UniProtKB-UniRule"/>
</dbReference>